<sequence length="68" mass="7610">MPGQVVGYQSDLLQGLIADAEREANLSSGEAETLRLHIDEATPEQEIATIWARLDEDFQILEEGPWSR</sequence>
<dbReference type="EMBL" id="RKLT01000003">
    <property type="protein sequence ID" value="MBX0295678.1"/>
    <property type="molecule type" value="Genomic_DNA"/>
</dbReference>
<reference evidence="1 2" key="1">
    <citation type="submission" date="2021-06" db="EMBL/GenBank/DDBJ databases">
        <title>Halomicroarcula sp. a new haloarchaeum isolated from saline soil.</title>
        <authorList>
            <person name="Duran-Viseras A."/>
            <person name="Sanchez-Porro C."/>
            <person name="Ventosa A."/>
        </authorList>
    </citation>
    <scope>NUCLEOTIDE SEQUENCE [LARGE SCALE GENOMIC DNA]</scope>
    <source>
        <strain evidence="1 2">F27</strain>
    </source>
</reference>
<organism evidence="1 2">
    <name type="scientific">Haloarcula nitratireducens</name>
    <dbReference type="NCBI Taxonomy" id="2487749"/>
    <lineage>
        <taxon>Archaea</taxon>
        <taxon>Methanobacteriati</taxon>
        <taxon>Methanobacteriota</taxon>
        <taxon>Stenosarchaea group</taxon>
        <taxon>Halobacteria</taxon>
        <taxon>Halobacteriales</taxon>
        <taxon>Haloarculaceae</taxon>
        <taxon>Haloarcula</taxon>
    </lineage>
</organism>
<evidence type="ECO:0000313" key="1">
    <source>
        <dbReference type="EMBL" id="MBX0295678.1"/>
    </source>
</evidence>
<dbReference type="RefSeq" id="WP_220580295.1">
    <property type="nucleotide sequence ID" value="NZ_RKLT01000003.1"/>
</dbReference>
<evidence type="ECO:0000313" key="2">
    <source>
        <dbReference type="Proteomes" id="UP001430455"/>
    </source>
</evidence>
<accession>A0AAW4PDL7</accession>
<gene>
    <name evidence="1" type="ORF">EGH23_12395</name>
</gene>
<keyword evidence="2" id="KW-1185">Reference proteome</keyword>
<comment type="caution">
    <text evidence="1">The sequence shown here is derived from an EMBL/GenBank/DDBJ whole genome shotgun (WGS) entry which is preliminary data.</text>
</comment>
<proteinExistence type="predicted"/>
<dbReference type="AlphaFoldDB" id="A0AAW4PDL7"/>
<name>A0AAW4PDL7_9EURY</name>
<dbReference type="Proteomes" id="UP001430455">
    <property type="component" value="Unassembled WGS sequence"/>
</dbReference>
<protein>
    <submittedName>
        <fullName evidence="1">Uncharacterized protein</fullName>
    </submittedName>
</protein>